<dbReference type="Proteomes" id="UP001158576">
    <property type="component" value="Chromosome PAR"/>
</dbReference>
<organism evidence="1 2">
    <name type="scientific">Oikopleura dioica</name>
    <name type="common">Tunicate</name>
    <dbReference type="NCBI Taxonomy" id="34765"/>
    <lineage>
        <taxon>Eukaryota</taxon>
        <taxon>Metazoa</taxon>
        <taxon>Chordata</taxon>
        <taxon>Tunicata</taxon>
        <taxon>Appendicularia</taxon>
        <taxon>Copelata</taxon>
        <taxon>Oikopleuridae</taxon>
        <taxon>Oikopleura</taxon>
    </lineage>
</organism>
<proteinExistence type="predicted"/>
<reference evidence="1 2" key="1">
    <citation type="submission" date="2021-04" db="EMBL/GenBank/DDBJ databases">
        <authorList>
            <person name="Bliznina A."/>
        </authorList>
    </citation>
    <scope>NUCLEOTIDE SEQUENCE [LARGE SCALE GENOMIC DNA]</scope>
</reference>
<keyword evidence="2" id="KW-1185">Reference proteome</keyword>
<name>A0ABN7RQH5_OIKDI</name>
<evidence type="ECO:0000313" key="1">
    <source>
        <dbReference type="EMBL" id="CAG5079346.1"/>
    </source>
</evidence>
<protein>
    <submittedName>
        <fullName evidence="1">Oidioi.mRNA.OKI2018_I69.PAR.g9231.t1.cds</fullName>
    </submittedName>
</protein>
<gene>
    <name evidence="1" type="ORF">OKIOD_LOCUS789</name>
</gene>
<sequence>MDDIWDEEANDDEVMRLTTKKHENQIKTESFKLGMELNAEEEMQKGFNSGFETAAKLTKTLGEAKGILTATMVILNVQKMQVPVEISSNIAKIDEKMEDIRISLNSLTEKTCNDLLENAISIRNKYAND</sequence>
<dbReference type="EMBL" id="OU015568">
    <property type="protein sequence ID" value="CAG5079346.1"/>
    <property type="molecule type" value="Genomic_DNA"/>
</dbReference>
<evidence type="ECO:0000313" key="2">
    <source>
        <dbReference type="Proteomes" id="UP001158576"/>
    </source>
</evidence>
<accession>A0ABN7RQH5</accession>